<evidence type="ECO:0000313" key="2">
    <source>
        <dbReference type="EMBL" id="APX71323.1"/>
    </source>
</evidence>
<gene>
    <name evidence="2" type="ORF">BTM29_01595</name>
</gene>
<dbReference type="KEGG" id="lalw:BTM29_01595"/>
<evidence type="ECO:0000256" key="1">
    <source>
        <dbReference type="SAM" id="Phobius"/>
    </source>
</evidence>
<sequence length="88" mass="9680">MYYMIGLAGFFLLSEVLVQKKIMPKFLKNISAGKTILRSLLILLVVAAIGMLLKITAVLVILATIYLATVISNKYLNVFSDMEGGKKV</sequence>
<dbReference type="OrthoDB" id="2321682at2"/>
<dbReference type="STRING" id="1847728.BTM29_01595"/>
<dbReference type="Proteomes" id="UP000187499">
    <property type="component" value="Chromosome"/>
</dbReference>
<accession>A0A1P8Q0C5</accession>
<evidence type="ECO:0000313" key="3">
    <source>
        <dbReference type="Proteomes" id="UP000187499"/>
    </source>
</evidence>
<dbReference type="EMBL" id="CP019323">
    <property type="protein sequence ID" value="APX71323.1"/>
    <property type="molecule type" value="Genomic_DNA"/>
</dbReference>
<feature type="transmembrane region" description="Helical" evidence="1">
    <location>
        <begin position="42"/>
        <end position="68"/>
    </location>
</feature>
<protein>
    <submittedName>
        <fullName evidence="2">Uncharacterized protein</fullName>
    </submittedName>
</protein>
<keyword evidence="1" id="KW-0812">Transmembrane</keyword>
<dbReference type="RefSeq" id="WP_076613827.1">
    <property type="nucleotide sequence ID" value="NZ_CP019323.1"/>
</dbReference>
<organism evidence="2 3">
    <name type="scientific">Companilactobacillus allii</name>
    <dbReference type="NCBI Taxonomy" id="1847728"/>
    <lineage>
        <taxon>Bacteria</taxon>
        <taxon>Bacillati</taxon>
        <taxon>Bacillota</taxon>
        <taxon>Bacilli</taxon>
        <taxon>Lactobacillales</taxon>
        <taxon>Lactobacillaceae</taxon>
        <taxon>Companilactobacillus</taxon>
    </lineage>
</organism>
<dbReference type="AlphaFoldDB" id="A0A1P8Q0C5"/>
<name>A0A1P8Q0C5_9LACO</name>
<keyword evidence="3" id="KW-1185">Reference proteome</keyword>
<keyword evidence="1" id="KW-1133">Transmembrane helix</keyword>
<keyword evidence="1" id="KW-0472">Membrane</keyword>
<proteinExistence type="predicted"/>
<reference evidence="3" key="1">
    <citation type="submission" date="2016-12" db="EMBL/GenBank/DDBJ databases">
        <authorList>
            <person name="Jung M.Y."/>
            <person name="Lee S.H."/>
        </authorList>
    </citation>
    <scope>NUCLEOTIDE SEQUENCE [LARGE SCALE GENOMIC DNA]</scope>
    <source>
        <strain evidence="3">WiKim39</strain>
    </source>
</reference>